<dbReference type="Gene3D" id="1.20.1050.10">
    <property type="match status" value="1"/>
</dbReference>
<dbReference type="GO" id="GO:0006749">
    <property type="term" value="P:glutathione metabolic process"/>
    <property type="evidence" value="ECO:0007669"/>
    <property type="project" value="TreeGrafter"/>
</dbReference>
<accession>A0A8F9WL57</accession>
<dbReference type="PANTHER" id="PTHR11571">
    <property type="entry name" value="GLUTATHIONE S-TRANSFERASE"/>
    <property type="match status" value="1"/>
</dbReference>
<evidence type="ECO:0000256" key="5">
    <source>
        <dbReference type="ARBA" id="ARBA00047960"/>
    </source>
</evidence>
<organism evidence="8">
    <name type="scientific">Holotrichia parallela</name>
    <name type="common">Dark black chafer beetle</name>
    <name type="synonym">Pedinotrichia parallela</name>
    <dbReference type="NCBI Taxonomy" id="93412"/>
    <lineage>
        <taxon>Eukaryota</taxon>
        <taxon>Metazoa</taxon>
        <taxon>Ecdysozoa</taxon>
        <taxon>Arthropoda</taxon>
        <taxon>Hexapoda</taxon>
        <taxon>Insecta</taxon>
        <taxon>Pterygota</taxon>
        <taxon>Neoptera</taxon>
        <taxon>Endopterygota</taxon>
        <taxon>Coleoptera</taxon>
        <taxon>Polyphaga</taxon>
        <taxon>Scarabaeiformia</taxon>
        <taxon>Scarabaeidae</taxon>
        <taxon>Melolonthinae</taxon>
        <taxon>Holotrichia</taxon>
    </lineage>
</organism>
<dbReference type="GO" id="GO:0004364">
    <property type="term" value="F:glutathione transferase activity"/>
    <property type="evidence" value="ECO:0007669"/>
    <property type="project" value="UniProtKB-EC"/>
</dbReference>
<dbReference type="Pfam" id="PF02798">
    <property type="entry name" value="GST_N"/>
    <property type="match status" value="1"/>
</dbReference>
<evidence type="ECO:0000256" key="2">
    <source>
        <dbReference type="ARBA" id="ARBA00012452"/>
    </source>
</evidence>
<dbReference type="FunFam" id="3.40.30.10:FF:000035">
    <property type="entry name" value="hematopoietic prostaglandin D synthase"/>
    <property type="match status" value="1"/>
</dbReference>
<evidence type="ECO:0000256" key="1">
    <source>
        <dbReference type="ARBA" id="ARBA00011738"/>
    </source>
</evidence>
<feature type="domain" description="GST C-terminal" evidence="7">
    <location>
        <begin position="83"/>
        <end position="208"/>
    </location>
</feature>
<protein>
    <recommendedName>
        <fullName evidence="2">glutathione transferase</fullName>
        <ecNumber evidence="2">2.5.1.18</ecNumber>
    </recommendedName>
</protein>
<dbReference type="InterPro" id="IPR010987">
    <property type="entry name" value="Glutathione-S-Trfase_C-like"/>
</dbReference>
<feature type="domain" description="GST N-terminal" evidence="6">
    <location>
        <begin position="4"/>
        <end position="81"/>
    </location>
</feature>
<dbReference type="SUPFAM" id="SSF47616">
    <property type="entry name" value="GST C-terminal domain-like"/>
    <property type="match status" value="1"/>
</dbReference>
<name>A0A8F9WL57_HOLPA</name>
<dbReference type="Pfam" id="PF14497">
    <property type="entry name" value="GST_C_3"/>
    <property type="match status" value="1"/>
</dbReference>
<dbReference type="PROSITE" id="PS50405">
    <property type="entry name" value="GST_CTER"/>
    <property type="match status" value="1"/>
</dbReference>
<dbReference type="CDD" id="cd03039">
    <property type="entry name" value="GST_N_Sigma_like"/>
    <property type="match status" value="1"/>
</dbReference>
<dbReference type="SFLD" id="SFLDS00019">
    <property type="entry name" value="Glutathione_Transferase_(cytos"/>
    <property type="match status" value="1"/>
</dbReference>
<comment type="subunit">
    <text evidence="1">Homodimer.</text>
</comment>
<dbReference type="AlphaFoldDB" id="A0A8F9WL57"/>
<dbReference type="InterPro" id="IPR004045">
    <property type="entry name" value="Glutathione_S-Trfase_N"/>
</dbReference>
<dbReference type="InterPro" id="IPR036282">
    <property type="entry name" value="Glutathione-S-Trfase_C_sf"/>
</dbReference>
<dbReference type="EC" id="2.5.1.18" evidence="2"/>
<sequence>MTSTNIKLTYFNMKSLAETMRYLLKYGNIEFIDSRIDGEEWSALKPNTPFGELPLYEENGKVVSQSVAIIRYLGKKVNLAGADEWEDLEIDALVDTIKDLQIKLIPYAHAKMADNKEKQEELKQIILSETMPYYLKKFESIVIENNGHFIKDKLTWADIYFTTNVDIYNAVLDMDVLEKYPDLLKLKNKVEEIPSIKAWIEVRPETEF</sequence>
<reference evidence="8" key="1">
    <citation type="submission" date="2020-06" db="EMBL/GenBank/DDBJ databases">
        <authorList>
            <person name="Yin J."/>
            <person name="Li E."/>
            <person name="Li K."/>
            <person name="Li J."/>
            <person name="Li X."/>
            <person name="Qin J."/>
            <person name="Feng H."/>
            <person name="Nyamwasaa I."/>
        </authorList>
    </citation>
    <scope>NUCLEOTIDE SEQUENCE</scope>
</reference>
<evidence type="ECO:0000259" key="7">
    <source>
        <dbReference type="PROSITE" id="PS50405"/>
    </source>
</evidence>
<dbReference type="GO" id="GO:0004602">
    <property type="term" value="F:glutathione peroxidase activity"/>
    <property type="evidence" value="ECO:0007669"/>
    <property type="project" value="UniProtKB-ARBA"/>
</dbReference>
<dbReference type="InterPro" id="IPR004046">
    <property type="entry name" value="GST_C"/>
</dbReference>
<dbReference type="InterPro" id="IPR036249">
    <property type="entry name" value="Thioredoxin-like_sf"/>
</dbReference>
<evidence type="ECO:0000313" key="8">
    <source>
        <dbReference type="EMBL" id="QYL00321.1"/>
    </source>
</evidence>
<dbReference type="SFLD" id="SFLDG01205">
    <property type="entry name" value="AMPS.1"/>
    <property type="match status" value="1"/>
</dbReference>
<comment type="catalytic activity">
    <reaction evidence="5">
        <text>RX + glutathione = an S-substituted glutathione + a halide anion + H(+)</text>
        <dbReference type="Rhea" id="RHEA:16437"/>
        <dbReference type="ChEBI" id="CHEBI:15378"/>
        <dbReference type="ChEBI" id="CHEBI:16042"/>
        <dbReference type="ChEBI" id="CHEBI:17792"/>
        <dbReference type="ChEBI" id="CHEBI:57925"/>
        <dbReference type="ChEBI" id="CHEBI:90779"/>
        <dbReference type="EC" id="2.5.1.18"/>
    </reaction>
</comment>
<proteinExistence type="evidence at transcript level"/>
<comment type="similarity">
    <text evidence="4">Belongs to the GST superfamily. Sigma family.</text>
</comment>
<dbReference type="SUPFAM" id="SSF52833">
    <property type="entry name" value="Thioredoxin-like"/>
    <property type="match status" value="1"/>
</dbReference>
<dbReference type="InterPro" id="IPR040079">
    <property type="entry name" value="Glutathione_S-Trfase"/>
</dbReference>
<dbReference type="EMBL" id="MT561541">
    <property type="protein sequence ID" value="QYL00321.1"/>
    <property type="molecule type" value="mRNA"/>
</dbReference>
<dbReference type="FunFam" id="1.20.1050.10:FF:000030">
    <property type="entry name" value="Glutathione S-transferase S1"/>
    <property type="match status" value="1"/>
</dbReference>
<dbReference type="SFLD" id="SFLDG00363">
    <property type="entry name" value="AMPS_(cytGST):_Alpha-__Mu-__Pi"/>
    <property type="match status" value="1"/>
</dbReference>
<dbReference type="Gene3D" id="3.40.30.10">
    <property type="entry name" value="Glutaredoxin"/>
    <property type="match status" value="1"/>
</dbReference>
<dbReference type="PANTHER" id="PTHR11571:SF224">
    <property type="entry name" value="HEMATOPOIETIC PROSTAGLANDIN D SYNTHASE"/>
    <property type="match status" value="1"/>
</dbReference>
<evidence type="ECO:0000259" key="6">
    <source>
        <dbReference type="PROSITE" id="PS50404"/>
    </source>
</evidence>
<evidence type="ECO:0000256" key="4">
    <source>
        <dbReference type="ARBA" id="ARBA00038317"/>
    </source>
</evidence>
<dbReference type="PROSITE" id="PS50404">
    <property type="entry name" value="GST_NTER"/>
    <property type="match status" value="1"/>
</dbReference>
<keyword evidence="3 8" id="KW-0808">Transferase</keyword>
<dbReference type="InterPro" id="IPR050213">
    <property type="entry name" value="GST_superfamily"/>
</dbReference>
<evidence type="ECO:0000256" key="3">
    <source>
        <dbReference type="ARBA" id="ARBA00022679"/>
    </source>
</evidence>
<dbReference type="CDD" id="cd03192">
    <property type="entry name" value="GST_C_Sigma_like"/>
    <property type="match status" value="1"/>
</dbReference>